<evidence type="ECO:0000256" key="1">
    <source>
        <dbReference type="SAM" id="Coils"/>
    </source>
</evidence>
<dbReference type="PROSITE" id="PS50031">
    <property type="entry name" value="EH"/>
    <property type="match status" value="1"/>
</dbReference>
<gene>
    <name evidence="3" type="ORF">CcCBS67573_g03592</name>
</gene>
<dbReference type="STRING" id="246404.A0A507FG71"/>
<protein>
    <recommendedName>
        <fullName evidence="2">EH domain-containing protein</fullName>
    </recommendedName>
</protein>
<comment type="caution">
    <text evidence="3">The sequence shown here is derived from an EMBL/GenBank/DDBJ whole genome shotgun (WGS) entry which is preliminary data.</text>
</comment>
<evidence type="ECO:0000313" key="4">
    <source>
        <dbReference type="Proteomes" id="UP000320333"/>
    </source>
</evidence>
<evidence type="ECO:0000313" key="3">
    <source>
        <dbReference type="EMBL" id="TPX75132.1"/>
    </source>
</evidence>
<proteinExistence type="predicted"/>
<dbReference type="EMBL" id="QEAP01000093">
    <property type="protein sequence ID" value="TPX75132.1"/>
    <property type="molecule type" value="Genomic_DNA"/>
</dbReference>
<dbReference type="AlphaFoldDB" id="A0A507FG71"/>
<dbReference type="SMART" id="SM00027">
    <property type="entry name" value="EH"/>
    <property type="match status" value="1"/>
</dbReference>
<reference evidence="3 4" key="1">
    <citation type="journal article" date="2019" name="Sci. Rep.">
        <title>Comparative genomics of chytrid fungi reveal insights into the obligate biotrophic and pathogenic lifestyle of Synchytrium endobioticum.</title>
        <authorList>
            <person name="van de Vossenberg B.T.L.H."/>
            <person name="Warris S."/>
            <person name="Nguyen H.D.T."/>
            <person name="van Gent-Pelzer M.P.E."/>
            <person name="Joly D.L."/>
            <person name="van de Geest H.C."/>
            <person name="Bonants P.J.M."/>
            <person name="Smith D.S."/>
            <person name="Levesque C.A."/>
            <person name="van der Lee T.A.J."/>
        </authorList>
    </citation>
    <scope>NUCLEOTIDE SEQUENCE [LARGE SCALE GENOMIC DNA]</scope>
    <source>
        <strain evidence="3 4">CBS 675.73</strain>
    </source>
</reference>
<feature type="domain" description="EH" evidence="2">
    <location>
        <begin position="13"/>
        <end position="90"/>
    </location>
</feature>
<dbReference type="InterPro" id="IPR000261">
    <property type="entry name" value="EH_dom"/>
</dbReference>
<dbReference type="InterPro" id="IPR011992">
    <property type="entry name" value="EF-hand-dom_pair"/>
</dbReference>
<keyword evidence="1" id="KW-0175">Coiled coil</keyword>
<dbReference type="Gene3D" id="1.10.238.10">
    <property type="entry name" value="EF-hand"/>
    <property type="match status" value="1"/>
</dbReference>
<keyword evidence="4" id="KW-1185">Reference proteome</keyword>
<dbReference type="Proteomes" id="UP000320333">
    <property type="component" value="Unassembled WGS sequence"/>
</dbReference>
<organism evidence="3 4">
    <name type="scientific">Chytriomyces confervae</name>
    <dbReference type="NCBI Taxonomy" id="246404"/>
    <lineage>
        <taxon>Eukaryota</taxon>
        <taxon>Fungi</taxon>
        <taxon>Fungi incertae sedis</taxon>
        <taxon>Chytridiomycota</taxon>
        <taxon>Chytridiomycota incertae sedis</taxon>
        <taxon>Chytridiomycetes</taxon>
        <taxon>Chytridiales</taxon>
        <taxon>Chytriomycetaceae</taxon>
        <taxon>Chytriomyces</taxon>
    </lineage>
</organism>
<accession>A0A507FG71</accession>
<sequence>MANSFDWHITPSDRFTYESKFSKFANDENEITLSQLEPLYQTSHLSQAEFAQIWTLVSLSSPSINQEQFVYFQHVLVCRRKGKPLPVGVPLHVKEAFLNSKGESKMFTRYVPGTRDIAASAWKDASQLQEEIQLVEQDIVTFEEKRVEADAKLSDTTTTSDEMNGLAAYKKNHLNSVRDDVTILRDSLKLLNSDGVRQKSAAADVGGPSSTQLLEMQAIIAKLQQEKQNLEARKRELQNQY</sequence>
<dbReference type="SUPFAM" id="SSF47473">
    <property type="entry name" value="EF-hand"/>
    <property type="match status" value="1"/>
</dbReference>
<feature type="coiled-coil region" evidence="1">
    <location>
        <begin position="213"/>
        <end position="240"/>
    </location>
</feature>
<name>A0A507FG71_9FUNG</name>
<dbReference type="OrthoDB" id="1716625at2759"/>
<dbReference type="Pfam" id="PF12763">
    <property type="entry name" value="EH"/>
    <property type="match status" value="1"/>
</dbReference>
<evidence type="ECO:0000259" key="2">
    <source>
        <dbReference type="PROSITE" id="PS50031"/>
    </source>
</evidence>